<dbReference type="OrthoDB" id="201504at2759"/>
<dbReference type="Gene3D" id="1.20.120.1630">
    <property type="match status" value="1"/>
</dbReference>
<keyword evidence="1" id="KW-0812">Transmembrane</keyword>
<evidence type="ECO:0000313" key="3">
    <source>
        <dbReference type="Proteomes" id="UP000297245"/>
    </source>
</evidence>
<feature type="transmembrane region" description="Helical" evidence="1">
    <location>
        <begin position="126"/>
        <end position="156"/>
    </location>
</feature>
<dbReference type="EMBL" id="ML179073">
    <property type="protein sequence ID" value="THV02888.1"/>
    <property type="molecule type" value="Genomic_DNA"/>
</dbReference>
<keyword evidence="1" id="KW-0472">Membrane</keyword>
<reference evidence="2 3" key="1">
    <citation type="journal article" date="2019" name="Nat. Ecol. Evol.">
        <title>Megaphylogeny resolves global patterns of mushroom evolution.</title>
        <authorList>
            <person name="Varga T."/>
            <person name="Krizsan K."/>
            <person name="Foldi C."/>
            <person name="Dima B."/>
            <person name="Sanchez-Garcia M."/>
            <person name="Sanchez-Ramirez S."/>
            <person name="Szollosi G.J."/>
            <person name="Szarkandi J.G."/>
            <person name="Papp V."/>
            <person name="Albert L."/>
            <person name="Andreopoulos W."/>
            <person name="Angelini C."/>
            <person name="Antonin V."/>
            <person name="Barry K.W."/>
            <person name="Bougher N.L."/>
            <person name="Buchanan P."/>
            <person name="Buyck B."/>
            <person name="Bense V."/>
            <person name="Catcheside P."/>
            <person name="Chovatia M."/>
            <person name="Cooper J."/>
            <person name="Damon W."/>
            <person name="Desjardin D."/>
            <person name="Finy P."/>
            <person name="Geml J."/>
            <person name="Haridas S."/>
            <person name="Hughes K."/>
            <person name="Justo A."/>
            <person name="Karasinski D."/>
            <person name="Kautmanova I."/>
            <person name="Kiss B."/>
            <person name="Kocsube S."/>
            <person name="Kotiranta H."/>
            <person name="LaButti K.M."/>
            <person name="Lechner B.E."/>
            <person name="Liimatainen K."/>
            <person name="Lipzen A."/>
            <person name="Lukacs Z."/>
            <person name="Mihaltcheva S."/>
            <person name="Morgado L.N."/>
            <person name="Niskanen T."/>
            <person name="Noordeloos M.E."/>
            <person name="Ohm R.A."/>
            <person name="Ortiz-Santana B."/>
            <person name="Ovrebo C."/>
            <person name="Racz N."/>
            <person name="Riley R."/>
            <person name="Savchenko A."/>
            <person name="Shiryaev A."/>
            <person name="Soop K."/>
            <person name="Spirin V."/>
            <person name="Szebenyi C."/>
            <person name="Tomsovsky M."/>
            <person name="Tulloss R.E."/>
            <person name="Uehling J."/>
            <person name="Grigoriev I.V."/>
            <person name="Vagvolgyi C."/>
            <person name="Papp T."/>
            <person name="Martin F.M."/>
            <person name="Miettinen O."/>
            <person name="Hibbett D.S."/>
            <person name="Nagy L.G."/>
        </authorList>
    </citation>
    <scope>NUCLEOTIDE SEQUENCE [LARGE SCALE GENOMIC DNA]</scope>
    <source>
        <strain evidence="2 3">CBS 962.96</strain>
    </source>
</reference>
<proteinExistence type="predicted"/>
<keyword evidence="1" id="KW-1133">Transmembrane helix</keyword>
<dbReference type="AlphaFoldDB" id="A0A4S8MJD7"/>
<evidence type="ECO:0008006" key="4">
    <source>
        <dbReference type="Google" id="ProtNLM"/>
    </source>
</evidence>
<dbReference type="PANTHER" id="PTHR32251">
    <property type="entry name" value="3-OXO-5-ALPHA-STEROID 4-DEHYDROGENASE"/>
    <property type="match status" value="1"/>
</dbReference>
<dbReference type="InterPro" id="IPR010721">
    <property type="entry name" value="UstE-like"/>
</dbReference>
<feature type="transmembrane region" description="Helical" evidence="1">
    <location>
        <begin position="6"/>
        <end position="26"/>
    </location>
</feature>
<sequence>MALPLTAFTWPLQFCVFTTVATYVASVITSNVSQVDRLWTFLPTIYTAYFALLPLWPRRVQPFPLCPFVPEELIFTTDLEGFNPRATLMLGVIVMWMFRLSYNTYRRGLFSLKDEDYRWAILRTQIPPWFFQIVNLTFIAGIQNFLLMLLGVPAYYAATQPRTPLTSADLGLAGLALVVLATEFTADNQQYAYQTFKYAYLAEKKGGKPAEKYDESKQWPGARLNWTPKDAERGFLTKGLWAYSRHPNFACELSFWWIITLFPLVADAPPYVPNYSFLYFLSGSQSLAISQLVDPAFELASFIRVTPMSELFTAEKLGFLLAIVESHLKPFIPLLPVISLNALFLSSTPYTEAISISKYPKAYLAYKERVAMFSPLRTIEIVVTWKLLLGGQQELKEFENLLWDKGKKD</sequence>
<dbReference type="Proteomes" id="UP000297245">
    <property type="component" value="Unassembled WGS sequence"/>
</dbReference>
<feature type="transmembrane region" description="Helical" evidence="1">
    <location>
        <begin position="38"/>
        <end position="56"/>
    </location>
</feature>
<keyword evidence="3" id="KW-1185">Reference proteome</keyword>
<accession>A0A4S8MJD7</accession>
<evidence type="ECO:0000313" key="2">
    <source>
        <dbReference type="EMBL" id="THV02888.1"/>
    </source>
</evidence>
<organism evidence="2 3">
    <name type="scientific">Dendrothele bispora (strain CBS 962.96)</name>
    <dbReference type="NCBI Taxonomy" id="1314807"/>
    <lineage>
        <taxon>Eukaryota</taxon>
        <taxon>Fungi</taxon>
        <taxon>Dikarya</taxon>
        <taxon>Basidiomycota</taxon>
        <taxon>Agaricomycotina</taxon>
        <taxon>Agaricomycetes</taxon>
        <taxon>Agaricomycetidae</taxon>
        <taxon>Agaricales</taxon>
        <taxon>Agaricales incertae sedis</taxon>
        <taxon>Dendrothele</taxon>
    </lineage>
</organism>
<feature type="transmembrane region" description="Helical" evidence="1">
    <location>
        <begin position="86"/>
        <end position="105"/>
    </location>
</feature>
<gene>
    <name evidence="2" type="ORF">K435DRAFT_792296</name>
</gene>
<evidence type="ECO:0000256" key="1">
    <source>
        <dbReference type="SAM" id="Phobius"/>
    </source>
</evidence>
<protein>
    <recommendedName>
        <fullName evidence="4">DUF1295-domain-containing protein</fullName>
    </recommendedName>
</protein>
<name>A0A4S8MJD7_DENBC</name>
<dbReference type="GO" id="GO:0016020">
    <property type="term" value="C:membrane"/>
    <property type="evidence" value="ECO:0007669"/>
    <property type="project" value="TreeGrafter"/>
</dbReference>
<dbReference type="Pfam" id="PF06966">
    <property type="entry name" value="DUF1295"/>
    <property type="match status" value="1"/>
</dbReference>
<dbReference type="PANTHER" id="PTHR32251:SF23">
    <property type="entry name" value="3-OXO-5-ALPHA-STEROID 4-DEHYDROGENASE (DUF1295)"/>
    <property type="match status" value="1"/>
</dbReference>